<keyword evidence="4 6" id="KW-1133">Transmembrane helix</keyword>
<comment type="caution">
    <text evidence="8">The sequence shown here is derived from an EMBL/GenBank/DDBJ whole genome shotgun (WGS) entry which is preliminary data.</text>
</comment>
<keyword evidence="5 6" id="KW-0472">Membrane</keyword>
<dbReference type="PANTHER" id="PTHR13064:SF6">
    <property type="entry name" value="TRANSMEMBRANE PROTEIN 9"/>
    <property type="match status" value="1"/>
</dbReference>
<evidence type="ECO:0000256" key="1">
    <source>
        <dbReference type="ARBA" id="ARBA00004370"/>
    </source>
</evidence>
<dbReference type="GO" id="GO:0005765">
    <property type="term" value="C:lysosomal membrane"/>
    <property type="evidence" value="ECO:0007669"/>
    <property type="project" value="InterPro"/>
</dbReference>
<evidence type="ECO:0000313" key="9">
    <source>
        <dbReference type="Proteomes" id="UP001187531"/>
    </source>
</evidence>
<evidence type="ECO:0000313" key="8">
    <source>
        <dbReference type="EMBL" id="KAK2707559.1"/>
    </source>
</evidence>
<evidence type="ECO:0008006" key="10">
    <source>
        <dbReference type="Google" id="ProtNLM"/>
    </source>
</evidence>
<evidence type="ECO:0000256" key="2">
    <source>
        <dbReference type="ARBA" id="ARBA00007264"/>
    </source>
</evidence>
<feature type="transmembrane region" description="Helical" evidence="6">
    <location>
        <begin position="150"/>
        <end position="168"/>
    </location>
</feature>
<evidence type="ECO:0000256" key="7">
    <source>
        <dbReference type="SAM" id="SignalP"/>
    </source>
</evidence>
<feature type="signal peptide" evidence="7">
    <location>
        <begin position="1"/>
        <end position="22"/>
    </location>
</feature>
<feature type="transmembrane region" description="Helical" evidence="6">
    <location>
        <begin position="97"/>
        <end position="119"/>
    </location>
</feature>
<evidence type="ECO:0000256" key="4">
    <source>
        <dbReference type="ARBA" id="ARBA00022989"/>
    </source>
</evidence>
<accession>A0AA88HIA3</accession>
<comment type="subcellular location">
    <subcellularLocation>
        <location evidence="1">Membrane</location>
    </subcellularLocation>
</comment>
<name>A0AA88HIA3_ARTSF</name>
<protein>
    <recommendedName>
        <fullName evidence="10">Transmembrane protein 9</fullName>
    </recommendedName>
</protein>
<dbReference type="PANTHER" id="PTHR13064">
    <property type="entry name" value="TRANSMEMBRANE PROTEIN 9 FAMILY MEMBER"/>
    <property type="match status" value="1"/>
</dbReference>
<dbReference type="EMBL" id="JAVRJZ010000019">
    <property type="protein sequence ID" value="KAK2707559.1"/>
    <property type="molecule type" value="Genomic_DNA"/>
</dbReference>
<dbReference type="Pfam" id="PF05434">
    <property type="entry name" value="Tmemb_9"/>
    <property type="match status" value="1"/>
</dbReference>
<evidence type="ECO:0000256" key="3">
    <source>
        <dbReference type="ARBA" id="ARBA00022692"/>
    </source>
</evidence>
<gene>
    <name evidence="8" type="ORF">QYM36_015311</name>
</gene>
<keyword evidence="9" id="KW-1185">Reference proteome</keyword>
<feature type="non-terminal residue" evidence="8">
    <location>
        <position position="1"/>
    </location>
</feature>
<feature type="chain" id="PRO_5041670850" description="Transmembrane protein 9" evidence="7">
    <location>
        <begin position="23"/>
        <end position="170"/>
    </location>
</feature>
<dbReference type="Proteomes" id="UP001187531">
    <property type="component" value="Unassembled WGS sequence"/>
</dbReference>
<evidence type="ECO:0000256" key="5">
    <source>
        <dbReference type="ARBA" id="ARBA00023136"/>
    </source>
</evidence>
<dbReference type="AlphaFoldDB" id="A0AA88HIA3"/>
<keyword evidence="3 6" id="KW-0812">Transmembrane</keyword>
<organism evidence="8 9">
    <name type="scientific">Artemia franciscana</name>
    <name type="common">Brine shrimp</name>
    <name type="synonym">Artemia sanfranciscana</name>
    <dbReference type="NCBI Taxonomy" id="6661"/>
    <lineage>
        <taxon>Eukaryota</taxon>
        <taxon>Metazoa</taxon>
        <taxon>Ecdysozoa</taxon>
        <taxon>Arthropoda</taxon>
        <taxon>Crustacea</taxon>
        <taxon>Branchiopoda</taxon>
        <taxon>Anostraca</taxon>
        <taxon>Artemiidae</taxon>
        <taxon>Artemia</taxon>
    </lineage>
</organism>
<keyword evidence="7" id="KW-0732">Signal</keyword>
<comment type="similarity">
    <text evidence="2">Belongs to the TMEM9 family.</text>
</comment>
<proteinExistence type="inferred from homology"/>
<evidence type="ECO:0000256" key="6">
    <source>
        <dbReference type="SAM" id="Phobius"/>
    </source>
</evidence>
<dbReference type="InterPro" id="IPR008853">
    <property type="entry name" value="TMEM9/TMEM9B"/>
</dbReference>
<sequence>MSNFLCCILVAFMIICPFAADAQYEDVRCKCVCPDTSVVNGTTSNRKLFIGNVPPTKCDCTNVVLPQVGQDIVGKEQEFCPRCQCRYESRNTTTIKVVVIIVIWIISLLVIYMLFLVCLDPLCLGKQRTTAYEEQTNEEVPLLHVINSHFWFWLLFFISLCFFVSGQAQT</sequence>
<reference evidence="8" key="1">
    <citation type="submission" date="2023-07" db="EMBL/GenBank/DDBJ databases">
        <title>Chromosome-level genome assembly of Artemia franciscana.</title>
        <authorList>
            <person name="Jo E."/>
        </authorList>
    </citation>
    <scope>NUCLEOTIDE SEQUENCE</scope>
    <source>
        <tissue evidence="8">Whole body</tissue>
    </source>
</reference>